<dbReference type="Proteomes" id="UP000060016">
    <property type="component" value="Chromosome"/>
</dbReference>
<sequence>MFTEDQLRALIRTRPDAFFPLPPTQASLRTRLGLPGSVSRALRTLNAADLHALEQLADRGAELDPVDTTGLDLQLERLRERALITGPADAVRIAAGTLSALPAGWRVSDVAPEGVREGVEKLDANERKVLETLARAGGVGTTKAAAPDADPDTPVARLIAKQMLVRVDGATVRLPRPVREALVGQTPRIYPLVEPEQPEVDQHAVDEAATAQGLEAVRQMRQLLTRLLAEPVALNKDSTVGVRALAALTKELGFDPTFMVTVGESAGLIGRGNVDPAQDADALAATHDALSWLDATLTQQWAIVLAGWVASPWRIDQGHKLLSAESHAPDIRHARMDILRAGGNLQMLLFQAPLAAAAMRDALINAVITEAEQVGALALGAASSPLQAVLDGGDVAAAATLVPPEVDTLIAQADMTVLAPGPLTPDVARVLERFADMESPGLASVWRVSEASLRRAFSGGMTAPQLHEWLHAHVMGEVPQALSFMVDDVARNHGTIRAGQALSYIRSEDPALITRALSLIDALRPLAPTAAIAEIPLSQLLAQLRQAGLQPVAENAQGASVNIAPEPALVPATPSTIPRVRGVADGEVARIVAKLESPDEESEADGDNLETLRAAARGRRHVRLGYVDKNGRGRMLTVLPLSVSAGQVDALDEASDRVVRIALPRITKVVLA</sequence>
<keyword evidence="3" id="KW-1185">Reference proteome</keyword>
<evidence type="ECO:0000259" key="1">
    <source>
        <dbReference type="Pfam" id="PF13625"/>
    </source>
</evidence>
<evidence type="ECO:0000313" key="3">
    <source>
        <dbReference type="Proteomes" id="UP000060016"/>
    </source>
</evidence>
<gene>
    <name evidence="2" type="ORF">AK829_06295</name>
</gene>
<reference evidence="2 3" key="1">
    <citation type="submission" date="2015-08" db="EMBL/GenBank/DDBJ databases">
        <authorList>
            <person name="Babu N.S."/>
            <person name="Beckwith C.J."/>
            <person name="Beseler K.G."/>
            <person name="Brison A."/>
            <person name="Carone J.V."/>
            <person name="Caskin T.P."/>
            <person name="Diamond M."/>
            <person name="Durham M.E."/>
            <person name="Foxe J.M."/>
            <person name="Go M."/>
            <person name="Henderson B.A."/>
            <person name="Jones I.B."/>
            <person name="McGettigan J.A."/>
            <person name="Micheletti S.J."/>
            <person name="Nasrallah M.E."/>
            <person name="Ortiz D."/>
            <person name="Piller C.R."/>
            <person name="Privatt S.R."/>
            <person name="Schneider S.L."/>
            <person name="Sharp S."/>
            <person name="Smith T.C."/>
            <person name="Stanton J.D."/>
            <person name="Ullery H.E."/>
            <person name="Wilson R.J."/>
            <person name="Serrano M.G."/>
            <person name="Buck G."/>
            <person name="Lee V."/>
            <person name="Wang Y."/>
            <person name="Carvalho R."/>
            <person name="Voegtly L."/>
            <person name="Shi R."/>
            <person name="Duckworth R."/>
            <person name="Johnson A."/>
            <person name="Loviza R."/>
            <person name="Walstead R."/>
            <person name="Shah Z."/>
            <person name="Kiflezghi M."/>
            <person name="Wade K."/>
            <person name="Ball S.L."/>
            <person name="Bradley K.W."/>
            <person name="Asai D.J."/>
            <person name="Bowman C.A."/>
            <person name="Russell D.A."/>
            <person name="Pope W.H."/>
            <person name="Jacobs-Sera D."/>
            <person name="Hendrix R.W."/>
            <person name="Hatfull G.F."/>
        </authorList>
    </citation>
    <scope>NUCLEOTIDE SEQUENCE [LARGE SCALE GENOMIC DNA]</scope>
    <source>
        <strain evidence="2 3">PUDD_83A45</strain>
    </source>
</reference>
<dbReference type="InterPro" id="IPR032830">
    <property type="entry name" value="XPB/Ssl2_N"/>
</dbReference>
<protein>
    <recommendedName>
        <fullName evidence="1">Helicase XPB/Ssl2 N-terminal domain-containing protein</fullName>
    </recommendedName>
</protein>
<feature type="domain" description="Helicase XPB/Ssl2 N-terminal" evidence="1">
    <location>
        <begin position="409"/>
        <end position="517"/>
    </location>
</feature>
<name>A0A0K1RBP3_9CORY</name>
<dbReference type="Pfam" id="PF13625">
    <property type="entry name" value="Helicase_C_3"/>
    <property type="match status" value="1"/>
</dbReference>
<dbReference type="AlphaFoldDB" id="A0A0K1RBP3"/>
<dbReference type="RefSeq" id="WP_052205094.1">
    <property type="nucleotide sequence ID" value="NZ_CP012342.1"/>
</dbReference>
<dbReference type="EMBL" id="CP012342">
    <property type="protein sequence ID" value="AKV58845.1"/>
    <property type="molecule type" value="Genomic_DNA"/>
</dbReference>
<evidence type="ECO:0000313" key="2">
    <source>
        <dbReference type="EMBL" id="AKV58845.1"/>
    </source>
</evidence>
<organism evidence="2 3">
    <name type="scientific">Corynebacterium riegelii</name>
    <dbReference type="NCBI Taxonomy" id="156976"/>
    <lineage>
        <taxon>Bacteria</taxon>
        <taxon>Bacillati</taxon>
        <taxon>Actinomycetota</taxon>
        <taxon>Actinomycetes</taxon>
        <taxon>Mycobacteriales</taxon>
        <taxon>Corynebacteriaceae</taxon>
        <taxon>Corynebacterium</taxon>
    </lineage>
</organism>
<accession>A0A0K1RBP3</accession>
<dbReference type="PATRIC" id="fig|156976.3.peg.1252"/>
<dbReference type="KEGG" id="crie:AK829_06295"/>
<dbReference type="STRING" id="156976.AK829_06295"/>
<proteinExistence type="predicted"/>